<evidence type="ECO:0000256" key="1">
    <source>
        <dbReference type="SAM" id="SignalP"/>
    </source>
</evidence>
<keyword evidence="1" id="KW-0732">Signal</keyword>
<accession>A0A4Y6Q1Z2</accession>
<accession>A0A5B8YJK8</accession>
<keyword evidence="3" id="KW-1185">Reference proteome</keyword>
<sequence>MHPTINEGRDVKYSSSRMVVALLSACAISSANLATAAAETPEAPAPSWLSVDALIGVSVGQSNVREGQDSSVRADLRSPAFDRPSYWSVSYLFVPKATFGEFEFAASLLLEQWMSDQPNAEAAFELGETLLHARWKGYEAPEAGFSASPAATFVLPTSNLHERSRLWVGAELGVDLTQRLHERVRLGANVSYRQNFHNTPATATEPMARAFYW</sequence>
<feature type="chain" id="PRO_5030106880" description="Acyloxyacyl hydrolase" evidence="1">
    <location>
        <begin position="37"/>
        <end position="213"/>
    </location>
</feature>
<gene>
    <name evidence="2" type="ORF">FIV42_28895</name>
</gene>
<evidence type="ECO:0000313" key="3">
    <source>
        <dbReference type="Proteomes" id="UP000315995"/>
    </source>
</evidence>
<dbReference type="RefSeq" id="WP_141201062.1">
    <property type="nucleotide sequence ID" value="NZ_CP041186.1"/>
</dbReference>
<reference evidence="2 3" key="1">
    <citation type="submission" date="2019-06" db="EMBL/GenBank/DDBJ databases">
        <title>Persicimonas caeni gen. nov., sp. nov., a predatory bacterium isolated from solar saltern.</title>
        <authorList>
            <person name="Wang S."/>
        </authorList>
    </citation>
    <scope>NUCLEOTIDE SEQUENCE [LARGE SCALE GENOMIC DNA]</scope>
    <source>
        <strain evidence="2 3">YN101</strain>
    </source>
</reference>
<evidence type="ECO:0000313" key="2">
    <source>
        <dbReference type="EMBL" id="QDG54618.1"/>
    </source>
</evidence>
<dbReference type="Proteomes" id="UP000315995">
    <property type="component" value="Chromosome"/>
</dbReference>
<organism evidence="2 3">
    <name type="scientific">Persicimonas caeni</name>
    <dbReference type="NCBI Taxonomy" id="2292766"/>
    <lineage>
        <taxon>Bacteria</taxon>
        <taxon>Deltaproteobacteria</taxon>
        <taxon>Bradymonadales</taxon>
        <taxon>Bradymonadaceae</taxon>
        <taxon>Persicimonas</taxon>
    </lineage>
</organism>
<name>A0A4Y6Q1Z2_PERCE</name>
<protein>
    <recommendedName>
        <fullName evidence="4">Acyloxyacyl hydrolase</fullName>
    </recommendedName>
</protein>
<proteinExistence type="predicted"/>
<evidence type="ECO:0008006" key="4">
    <source>
        <dbReference type="Google" id="ProtNLM"/>
    </source>
</evidence>
<dbReference type="EMBL" id="CP041186">
    <property type="protein sequence ID" value="QDG54618.1"/>
    <property type="molecule type" value="Genomic_DNA"/>
</dbReference>
<dbReference type="AlphaFoldDB" id="A0A4Y6Q1Z2"/>
<feature type="signal peptide" evidence="1">
    <location>
        <begin position="1"/>
        <end position="36"/>
    </location>
</feature>